<evidence type="ECO:0000313" key="4">
    <source>
        <dbReference type="EMBL" id="CAH8360198.1"/>
    </source>
</evidence>
<dbReference type="InterPro" id="IPR044517">
    <property type="entry name" value="PHOX1-4"/>
</dbReference>
<keyword evidence="5" id="KW-1185">Reference proteome</keyword>
<evidence type="ECO:0000313" key="5">
    <source>
        <dbReference type="Proteomes" id="UP001642260"/>
    </source>
</evidence>
<keyword evidence="1" id="KW-0677">Repeat</keyword>
<evidence type="ECO:0000256" key="1">
    <source>
        <dbReference type="ARBA" id="ARBA00022737"/>
    </source>
</evidence>
<protein>
    <recommendedName>
        <fullName evidence="3">PB1 domain-containing protein</fullName>
    </recommendedName>
</protein>
<accession>A0ABC8KWA8</accession>
<comment type="caution">
    <text evidence="4">The sequence shown here is derived from an EMBL/GenBank/DDBJ whole genome shotgun (WGS) entry which is preliminary data.</text>
</comment>
<dbReference type="AlphaFoldDB" id="A0ABC8KWA8"/>
<proteinExistence type="predicted"/>
<evidence type="ECO:0000259" key="3">
    <source>
        <dbReference type="Pfam" id="PF00564"/>
    </source>
</evidence>
<reference evidence="4 5" key="1">
    <citation type="submission" date="2022-03" db="EMBL/GenBank/DDBJ databases">
        <authorList>
            <person name="Macdonald S."/>
            <person name="Ahmed S."/>
            <person name="Newling K."/>
        </authorList>
    </citation>
    <scope>NUCLEOTIDE SEQUENCE [LARGE SCALE GENOMIC DNA]</scope>
</reference>
<organism evidence="4 5">
    <name type="scientific">Eruca vesicaria subsp. sativa</name>
    <name type="common">Garden rocket</name>
    <name type="synonym">Eruca sativa</name>
    <dbReference type="NCBI Taxonomy" id="29727"/>
    <lineage>
        <taxon>Eukaryota</taxon>
        <taxon>Viridiplantae</taxon>
        <taxon>Streptophyta</taxon>
        <taxon>Embryophyta</taxon>
        <taxon>Tracheophyta</taxon>
        <taxon>Spermatophyta</taxon>
        <taxon>Magnoliopsida</taxon>
        <taxon>eudicotyledons</taxon>
        <taxon>Gunneridae</taxon>
        <taxon>Pentapetalae</taxon>
        <taxon>rosids</taxon>
        <taxon>malvids</taxon>
        <taxon>Brassicales</taxon>
        <taxon>Brassicaceae</taxon>
        <taxon>Brassiceae</taxon>
        <taxon>Eruca</taxon>
    </lineage>
</organism>
<evidence type="ECO:0000256" key="2">
    <source>
        <dbReference type="ARBA" id="ARBA00022803"/>
    </source>
</evidence>
<dbReference type="EMBL" id="CAKOAT010280710">
    <property type="protein sequence ID" value="CAH8360198.1"/>
    <property type="molecule type" value="Genomic_DNA"/>
</dbReference>
<dbReference type="SUPFAM" id="SSF54277">
    <property type="entry name" value="CAD &amp; PB1 domains"/>
    <property type="match status" value="1"/>
</dbReference>
<sequence length="203" mass="22812">MRIPVKAPMLASRPAKTSMRNFGFLIKYNDTEGDLVTITTADELRFAASNHDKLGSLRLYIAEVKPDQEPTYDAEKSVKRSSGVADSGSVVESEKASSSFENWIYQFTQLFKNHVGFDSDSYLDLHDLRMKLYTEAMEDALIGEDAQEIFEITADKFQEMAALAMFNWGNVHMSKTRKKVSFPEDTSREAIIEAVEAAFGGQK</sequence>
<dbReference type="PANTHER" id="PTHR46183">
    <property type="entry name" value="PROTEIN CLMP1"/>
    <property type="match status" value="1"/>
</dbReference>
<keyword evidence="2" id="KW-0802">TPR repeat</keyword>
<feature type="domain" description="PB1" evidence="3">
    <location>
        <begin position="21"/>
        <end position="62"/>
    </location>
</feature>
<dbReference type="Proteomes" id="UP001642260">
    <property type="component" value="Unassembled WGS sequence"/>
</dbReference>
<dbReference type="PANTHER" id="PTHR46183:SF4">
    <property type="entry name" value="PROTEIN PHOX4"/>
    <property type="match status" value="1"/>
</dbReference>
<dbReference type="Gene3D" id="3.10.20.90">
    <property type="entry name" value="Phosphatidylinositol 3-kinase Catalytic Subunit, Chain A, domain 1"/>
    <property type="match status" value="1"/>
</dbReference>
<dbReference type="InterPro" id="IPR000270">
    <property type="entry name" value="PB1_dom"/>
</dbReference>
<name>A0ABC8KWA8_ERUVS</name>
<dbReference type="Pfam" id="PF00564">
    <property type="entry name" value="PB1"/>
    <property type="match status" value="1"/>
</dbReference>
<gene>
    <name evidence="4" type="ORF">ERUC_LOCUS25954</name>
</gene>